<protein>
    <submittedName>
        <fullName evidence="1">Uncharacterized protein</fullName>
    </submittedName>
</protein>
<accession>A0A9J6EBG5</accession>
<reference evidence="1" key="1">
    <citation type="journal article" date="2020" name="Cell">
        <title>Large-Scale Comparative Analyses of Tick Genomes Elucidate Their Genetic Diversity and Vector Capacities.</title>
        <authorList>
            <consortium name="Tick Genome and Microbiome Consortium (TIGMIC)"/>
            <person name="Jia N."/>
            <person name="Wang J."/>
            <person name="Shi W."/>
            <person name="Du L."/>
            <person name="Sun Y."/>
            <person name="Zhan W."/>
            <person name="Jiang J.F."/>
            <person name="Wang Q."/>
            <person name="Zhang B."/>
            <person name="Ji P."/>
            <person name="Bell-Sakyi L."/>
            <person name="Cui X.M."/>
            <person name="Yuan T.T."/>
            <person name="Jiang B.G."/>
            <person name="Yang W.F."/>
            <person name="Lam T.T."/>
            <person name="Chang Q.C."/>
            <person name="Ding S.J."/>
            <person name="Wang X.J."/>
            <person name="Zhu J.G."/>
            <person name="Ruan X.D."/>
            <person name="Zhao L."/>
            <person name="Wei J.T."/>
            <person name="Ye R.Z."/>
            <person name="Que T.C."/>
            <person name="Du C.H."/>
            <person name="Zhou Y.H."/>
            <person name="Cheng J.X."/>
            <person name="Dai P.F."/>
            <person name="Guo W.B."/>
            <person name="Han X.H."/>
            <person name="Huang E.J."/>
            <person name="Li L.F."/>
            <person name="Wei W."/>
            <person name="Gao Y.C."/>
            <person name="Liu J.Z."/>
            <person name="Shao H.Z."/>
            <person name="Wang X."/>
            <person name="Wang C.C."/>
            <person name="Yang T.C."/>
            <person name="Huo Q.B."/>
            <person name="Li W."/>
            <person name="Chen H.Y."/>
            <person name="Chen S.E."/>
            <person name="Zhou L.G."/>
            <person name="Ni X.B."/>
            <person name="Tian J.H."/>
            <person name="Sheng Y."/>
            <person name="Liu T."/>
            <person name="Pan Y.S."/>
            <person name="Xia L.Y."/>
            <person name="Li J."/>
            <person name="Zhao F."/>
            <person name="Cao W.C."/>
        </authorList>
    </citation>
    <scope>NUCLEOTIDE SEQUENCE</scope>
    <source>
        <strain evidence="1">Rmic-2018</strain>
    </source>
</reference>
<evidence type="ECO:0000313" key="2">
    <source>
        <dbReference type="Proteomes" id="UP000821866"/>
    </source>
</evidence>
<evidence type="ECO:0000313" key="1">
    <source>
        <dbReference type="EMBL" id="KAH8031644.1"/>
    </source>
</evidence>
<dbReference type="AlphaFoldDB" id="A0A9J6EBG5"/>
<dbReference type="Proteomes" id="UP000821866">
    <property type="component" value="Chromosome 3"/>
</dbReference>
<dbReference type="EMBL" id="JABSTU010000005">
    <property type="protein sequence ID" value="KAH8031644.1"/>
    <property type="molecule type" value="Genomic_DNA"/>
</dbReference>
<reference evidence="1" key="2">
    <citation type="submission" date="2021-09" db="EMBL/GenBank/DDBJ databases">
        <authorList>
            <person name="Jia N."/>
            <person name="Wang J."/>
            <person name="Shi W."/>
            <person name="Du L."/>
            <person name="Sun Y."/>
            <person name="Zhan W."/>
            <person name="Jiang J."/>
            <person name="Wang Q."/>
            <person name="Zhang B."/>
            <person name="Ji P."/>
            <person name="Sakyi L.B."/>
            <person name="Cui X."/>
            <person name="Yuan T."/>
            <person name="Jiang B."/>
            <person name="Yang W."/>
            <person name="Lam T.T.-Y."/>
            <person name="Chang Q."/>
            <person name="Ding S."/>
            <person name="Wang X."/>
            <person name="Zhu J."/>
            <person name="Ruan X."/>
            <person name="Zhao L."/>
            <person name="Wei J."/>
            <person name="Que T."/>
            <person name="Du C."/>
            <person name="Cheng J."/>
            <person name="Dai P."/>
            <person name="Han X."/>
            <person name="Huang E."/>
            <person name="Gao Y."/>
            <person name="Liu J."/>
            <person name="Shao H."/>
            <person name="Ye R."/>
            <person name="Li L."/>
            <person name="Wei W."/>
            <person name="Wang X."/>
            <person name="Wang C."/>
            <person name="Huo Q."/>
            <person name="Li W."/>
            <person name="Guo W."/>
            <person name="Chen H."/>
            <person name="Chen S."/>
            <person name="Zhou L."/>
            <person name="Zhou L."/>
            <person name="Ni X."/>
            <person name="Tian J."/>
            <person name="Zhou Y."/>
            <person name="Sheng Y."/>
            <person name="Liu T."/>
            <person name="Pan Y."/>
            <person name="Xia L."/>
            <person name="Li J."/>
            <person name="Zhao F."/>
            <person name="Cao W."/>
        </authorList>
    </citation>
    <scope>NUCLEOTIDE SEQUENCE</scope>
    <source>
        <strain evidence="1">Rmic-2018</strain>
        <tissue evidence="1">Larvae</tissue>
    </source>
</reference>
<organism evidence="1 2">
    <name type="scientific">Rhipicephalus microplus</name>
    <name type="common">Cattle tick</name>
    <name type="synonym">Boophilus microplus</name>
    <dbReference type="NCBI Taxonomy" id="6941"/>
    <lineage>
        <taxon>Eukaryota</taxon>
        <taxon>Metazoa</taxon>
        <taxon>Ecdysozoa</taxon>
        <taxon>Arthropoda</taxon>
        <taxon>Chelicerata</taxon>
        <taxon>Arachnida</taxon>
        <taxon>Acari</taxon>
        <taxon>Parasitiformes</taxon>
        <taxon>Ixodida</taxon>
        <taxon>Ixodoidea</taxon>
        <taxon>Ixodidae</taxon>
        <taxon>Rhipicephalinae</taxon>
        <taxon>Rhipicephalus</taxon>
        <taxon>Boophilus</taxon>
    </lineage>
</organism>
<sequence length="208" mass="23824">MDLERCLKKQGMTWTWEQIRTCWKKLKKRFTAERLLLCKSGGEPSKWKWFDKMSLLLGDRPMVQARDYGVDTAAEDEDIVLPQRREARAQAWRSGNRYRKTGFRLASTQSIAAITAHLNSSVRVHINSGASREKVQELASVDQYEAVSRIKKSLKSFSELDDFMRLAGVVKCGVTCHSHDDGKKQLVDIGLDCWSLVRQYIKVGDILD</sequence>
<keyword evidence="2" id="KW-1185">Reference proteome</keyword>
<dbReference type="VEuPathDB" id="VectorBase:LOC119164816"/>
<proteinExistence type="predicted"/>
<comment type="caution">
    <text evidence="1">The sequence shown here is derived from an EMBL/GenBank/DDBJ whole genome shotgun (WGS) entry which is preliminary data.</text>
</comment>
<name>A0A9J6EBG5_RHIMP</name>
<gene>
    <name evidence="1" type="ORF">HPB51_019658</name>
</gene>